<evidence type="ECO:0000256" key="7">
    <source>
        <dbReference type="ARBA" id="ARBA00022729"/>
    </source>
</evidence>
<comment type="subcellular location">
    <subcellularLocation>
        <location evidence="1">Membrane</location>
        <topology evidence="1">Single-pass type I membrane protein</topology>
    </subcellularLocation>
</comment>
<proteinExistence type="inferred from homology"/>
<dbReference type="SMART" id="SM00108">
    <property type="entry name" value="B_lectin"/>
    <property type="match status" value="1"/>
</dbReference>
<keyword evidence="3" id="KW-0245">EGF-like domain</keyword>
<reference evidence="25" key="2">
    <citation type="journal article" date="2023" name="Plants (Basel)">
        <title>Annotation of the Turnera subulata (Passifloraceae) Draft Genome Reveals the S-Locus Evolved after the Divergence of Turneroideae from Passifloroideae in a Stepwise Manner.</title>
        <authorList>
            <person name="Henning P.M."/>
            <person name="Roalson E.H."/>
            <person name="Mir W."/>
            <person name="McCubbin A.G."/>
            <person name="Shore J.S."/>
        </authorList>
    </citation>
    <scope>NUCLEOTIDE SEQUENCE</scope>
    <source>
        <strain evidence="25">F60SS</strain>
    </source>
</reference>
<keyword evidence="7" id="KW-0732">Signal</keyword>
<dbReference type="InterPro" id="IPR003609">
    <property type="entry name" value="Pan_app"/>
</dbReference>
<dbReference type="EMBL" id="JAKUCV010001648">
    <property type="protein sequence ID" value="KAJ4845527.1"/>
    <property type="molecule type" value="Genomic_DNA"/>
</dbReference>
<dbReference type="GO" id="GO:0004674">
    <property type="term" value="F:protein serine/threonine kinase activity"/>
    <property type="evidence" value="ECO:0007669"/>
    <property type="project" value="UniProtKB-KW"/>
</dbReference>
<dbReference type="Gene3D" id="3.30.200.20">
    <property type="entry name" value="Phosphorylase Kinase, domain 1"/>
    <property type="match status" value="1"/>
</dbReference>
<dbReference type="SUPFAM" id="SSF56112">
    <property type="entry name" value="Protein kinase-like (PK-like)"/>
    <property type="match status" value="1"/>
</dbReference>
<evidence type="ECO:0000256" key="5">
    <source>
        <dbReference type="ARBA" id="ARBA00022679"/>
    </source>
</evidence>
<dbReference type="GO" id="GO:0030246">
    <property type="term" value="F:carbohydrate binding"/>
    <property type="evidence" value="ECO:0007669"/>
    <property type="project" value="UniProtKB-KW"/>
</dbReference>
<comment type="catalytic activity">
    <reaction evidence="17 19">
        <text>L-threonyl-[protein] + ATP = O-phospho-L-threonyl-[protein] + ADP + H(+)</text>
        <dbReference type="Rhea" id="RHEA:46608"/>
        <dbReference type="Rhea" id="RHEA-COMP:11060"/>
        <dbReference type="Rhea" id="RHEA-COMP:11605"/>
        <dbReference type="ChEBI" id="CHEBI:15378"/>
        <dbReference type="ChEBI" id="CHEBI:30013"/>
        <dbReference type="ChEBI" id="CHEBI:30616"/>
        <dbReference type="ChEBI" id="CHEBI:61977"/>
        <dbReference type="ChEBI" id="CHEBI:456216"/>
        <dbReference type="EC" id="2.7.11.1"/>
    </reaction>
</comment>
<dbReference type="CDD" id="cd14066">
    <property type="entry name" value="STKc_IRAK"/>
    <property type="match status" value="1"/>
</dbReference>
<dbReference type="PROSITE" id="PS00107">
    <property type="entry name" value="PROTEIN_KINASE_ATP"/>
    <property type="match status" value="1"/>
</dbReference>
<keyword evidence="8" id="KW-0430">Lectin</keyword>
<accession>A0A9Q0GB33</accession>
<dbReference type="InterPro" id="IPR017441">
    <property type="entry name" value="Protein_kinase_ATP_BS"/>
</dbReference>
<keyword evidence="26" id="KW-1185">Reference proteome</keyword>
<comment type="catalytic activity">
    <reaction evidence="18 19">
        <text>L-seryl-[protein] + ATP = O-phospho-L-seryl-[protein] + ADP + H(+)</text>
        <dbReference type="Rhea" id="RHEA:17989"/>
        <dbReference type="Rhea" id="RHEA-COMP:9863"/>
        <dbReference type="Rhea" id="RHEA-COMP:11604"/>
        <dbReference type="ChEBI" id="CHEBI:15378"/>
        <dbReference type="ChEBI" id="CHEBI:29999"/>
        <dbReference type="ChEBI" id="CHEBI:30616"/>
        <dbReference type="ChEBI" id="CHEBI:83421"/>
        <dbReference type="ChEBI" id="CHEBI:456216"/>
        <dbReference type="EC" id="2.7.11.1"/>
    </reaction>
</comment>
<evidence type="ECO:0000256" key="19">
    <source>
        <dbReference type="PIRNR" id="PIRNR000641"/>
    </source>
</evidence>
<dbReference type="EC" id="2.7.11.1" evidence="19"/>
<evidence type="ECO:0000256" key="11">
    <source>
        <dbReference type="ARBA" id="ARBA00022840"/>
    </source>
</evidence>
<evidence type="ECO:0000256" key="10">
    <source>
        <dbReference type="ARBA" id="ARBA00022777"/>
    </source>
</evidence>
<dbReference type="OrthoDB" id="1668230at2759"/>
<evidence type="ECO:0000256" key="8">
    <source>
        <dbReference type="ARBA" id="ARBA00022734"/>
    </source>
</evidence>
<evidence type="ECO:0000313" key="26">
    <source>
        <dbReference type="Proteomes" id="UP001141552"/>
    </source>
</evidence>
<feature type="domain" description="Bulb-type lectin" evidence="23">
    <location>
        <begin position="139"/>
        <end position="255"/>
    </location>
</feature>
<dbReference type="InterPro" id="IPR000719">
    <property type="entry name" value="Prot_kinase_dom"/>
</dbReference>
<protein>
    <recommendedName>
        <fullName evidence="19">Receptor-like serine/threonine-protein kinase</fullName>
        <ecNumber evidence="19">2.7.11.1</ecNumber>
    </recommendedName>
</protein>
<evidence type="ECO:0000256" key="15">
    <source>
        <dbReference type="ARBA" id="ARBA00023170"/>
    </source>
</evidence>
<dbReference type="InterPro" id="IPR008271">
    <property type="entry name" value="Ser/Thr_kinase_AS"/>
</dbReference>
<keyword evidence="11 19" id="KW-0067">ATP-binding</keyword>
<dbReference type="InterPro" id="IPR036426">
    <property type="entry name" value="Bulb-type_lectin_dom_sf"/>
</dbReference>
<dbReference type="PROSITE" id="PS50948">
    <property type="entry name" value="PAN"/>
    <property type="match status" value="1"/>
</dbReference>
<evidence type="ECO:0000256" key="4">
    <source>
        <dbReference type="ARBA" id="ARBA00022553"/>
    </source>
</evidence>
<dbReference type="InterPro" id="IPR001480">
    <property type="entry name" value="Bulb-type_lectin_dom"/>
</dbReference>
<comment type="similarity">
    <text evidence="19">Belongs to the protein kinase superfamily. Ser/Thr protein kinase family.</text>
</comment>
<keyword evidence="15" id="KW-0675">Receptor</keyword>
<dbReference type="InterPro" id="IPR051343">
    <property type="entry name" value="G-type_lectin_kinases/EP1-like"/>
</dbReference>
<sequence length="914" mass="102935">MKQVFKDFNFLSQYKVTQKKTLKVLDQQLLPAAQRQNPLFIAGYDLYTQNTNNTHHLLLHLNQILSQRDASYHAYVFVFFWNPEERRRRIGSVEFIDLVKLKGTMGFYQFIALWWLCPFFVFQTSLARFQQIGQIYPGFQTSQADWEEQDGMFLLSKNSTFGFGFYTALDAERFVLVVKHLKTAKVVWTANRGLLVSHSDQFLFDRNGNVSLKSGVDVVWTTATGGQKAASMELMDSGNLVLLGDNGSYLWQSFSHPTDTLLPGQEFVEGMRLKTFPKNGLFNYLEIKSGDLVLYAGYNTPQVYWSLANENRKTNKTVTGKVHSASLVSNSWNFYDRNKVLLWQLFFSDTTDPNATWAAVLGSDGAIGFYNLARGKIVTPEATRIPADFCGVPEPCGPYFVCYFENWCQCPIKSSFGCKPPVAPTCNNSKASTQLFHVGEKLDYFALAFVAPSLKSNLNGCREACLANCSCVGLFFQESSRSCFLFDQLGSITRSPEGSSGYASYIKLSSDALNSTGSRNTRNEAIVVVVIVVSTILVIAGLVYLGVWYRRRKKRLMEFYLEEYEDDNLFDNISGMPTRYKLSDLCKATKNFSTRLGRGGFGSVYLGALPDGSQVAIKKLEGVGQGKKEFRSEVSTIGSVHHVHLVKLRGFCAEGIHRLLVYEYMEKGSLDKWIFKNNEEGFSLDWNTRFNIAVGTAKGLAYLHEECAVKIVHCDIKPENVLLDDNFNAKVSDFGLAKLMHREESHVYTTVRGTRGYLAPEWISNNPISEKSDVYSYGIVLLEIITGRRAYGSSESSQKSHVASFSFKMLEQGKLREIIDSNLEIDEKDERVITAIKVALWCIQDEMQLRPPMTKVVQLLEGLCEVPDPPTPIQSVARSYPSFIKWSSEDGSTSGITDWNSDTFVSDIRLSGPR</sequence>
<dbReference type="PANTHER" id="PTHR47976">
    <property type="entry name" value="G-TYPE LECTIN S-RECEPTOR-LIKE SERINE/THREONINE-PROTEIN KINASE SD2-5"/>
    <property type="match status" value="1"/>
</dbReference>
<keyword evidence="13 21" id="KW-0472">Membrane</keyword>
<evidence type="ECO:0000256" key="20">
    <source>
        <dbReference type="PROSITE-ProRule" id="PRU10141"/>
    </source>
</evidence>
<evidence type="ECO:0000256" key="13">
    <source>
        <dbReference type="ARBA" id="ARBA00023136"/>
    </source>
</evidence>
<evidence type="ECO:0000256" key="3">
    <source>
        <dbReference type="ARBA" id="ARBA00022536"/>
    </source>
</evidence>
<keyword evidence="12 21" id="KW-1133">Transmembrane helix</keyword>
<keyword evidence="5 19" id="KW-0808">Transferase</keyword>
<evidence type="ECO:0000256" key="17">
    <source>
        <dbReference type="ARBA" id="ARBA00047899"/>
    </source>
</evidence>
<comment type="caution">
    <text evidence="25">The sequence shown here is derived from an EMBL/GenBank/DDBJ whole genome shotgun (WGS) entry which is preliminary data.</text>
</comment>
<keyword evidence="14" id="KW-1015">Disulfide bond</keyword>
<evidence type="ECO:0000256" key="1">
    <source>
        <dbReference type="ARBA" id="ARBA00004479"/>
    </source>
</evidence>
<evidence type="ECO:0000256" key="6">
    <source>
        <dbReference type="ARBA" id="ARBA00022692"/>
    </source>
</evidence>
<organism evidence="25 26">
    <name type="scientific">Turnera subulata</name>
    <dbReference type="NCBI Taxonomy" id="218843"/>
    <lineage>
        <taxon>Eukaryota</taxon>
        <taxon>Viridiplantae</taxon>
        <taxon>Streptophyta</taxon>
        <taxon>Embryophyta</taxon>
        <taxon>Tracheophyta</taxon>
        <taxon>Spermatophyta</taxon>
        <taxon>Magnoliopsida</taxon>
        <taxon>eudicotyledons</taxon>
        <taxon>Gunneridae</taxon>
        <taxon>Pentapetalae</taxon>
        <taxon>rosids</taxon>
        <taxon>fabids</taxon>
        <taxon>Malpighiales</taxon>
        <taxon>Passifloraceae</taxon>
        <taxon>Turnera</taxon>
    </lineage>
</organism>
<dbReference type="Proteomes" id="UP001141552">
    <property type="component" value="Unassembled WGS sequence"/>
</dbReference>
<dbReference type="GO" id="GO:0016020">
    <property type="term" value="C:membrane"/>
    <property type="evidence" value="ECO:0007669"/>
    <property type="project" value="UniProtKB-SubCell"/>
</dbReference>
<evidence type="ECO:0000313" key="25">
    <source>
        <dbReference type="EMBL" id="KAJ4845527.1"/>
    </source>
</evidence>
<evidence type="ECO:0000259" key="24">
    <source>
        <dbReference type="PROSITE" id="PS50948"/>
    </source>
</evidence>
<keyword evidence="4" id="KW-0597">Phosphoprotein</keyword>
<dbReference type="PIRSF" id="PIRSF000641">
    <property type="entry name" value="SRK"/>
    <property type="match status" value="1"/>
</dbReference>
<dbReference type="Pfam" id="PF00069">
    <property type="entry name" value="Pkinase"/>
    <property type="match status" value="1"/>
</dbReference>
<feature type="binding site" evidence="20">
    <location>
        <position position="619"/>
    </location>
    <ligand>
        <name>ATP</name>
        <dbReference type="ChEBI" id="CHEBI:30616"/>
    </ligand>
</feature>
<dbReference type="PROSITE" id="PS00108">
    <property type="entry name" value="PROTEIN_KINASE_ST"/>
    <property type="match status" value="1"/>
</dbReference>
<dbReference type="Gene3D" id="2.90.10.10">
    <property type="entry name" value="Bulb-type lectin domain"/>
    <property type="match status" value="1"/>
</dbReference>
<dbReference type="PROSITE" id="PS50011">
    <property type="entry name" value="PROTEIN_KINASE_DOM"/>
    <property type="match status" value="1"/>
</dbReference>
<dbReference type="Pfam" id="PF01453">
    <property type="entry name" value="B_lectin"/>
    <property type="match status" value="1"/>
</dbReference>
<dbReference type="InterPro" id="IPR011009">
    <property type="entry name" value="Kinase-like_dom_sf"/>
</dbReference>
<dbReference type="Gene3D" id="1.10.510.10">
    <property type="entry name" value="Transferase(Phosphotransferase) domain 1"/>
    <property type="match status" value="1"/>
</dbReference>
<name>A0A9Q0GB33_9ROSI</name>
<keyword evidence="6 21" id="KW-0812">Transmembrane</keyword>
<reference evidence="25" key="1">
    <citation type="submission" date="2022-02" db="EMBL/GenBank/DDBJ databases">
        <authorList>
            <person name="Henning P.M."/>
            <person name="McCubbin A.G."/>
            <person name="Shore J.S."/>
        </authorList>
    </citation>
    <scope>NUCLEOTIDE SEQUENCE</scope>
    <source>
        <strain evidence="25">F60SS</strain>
        <tissue evidence="25">Leaves</tissue>
    </source>
</reference>
<keyword evidence="2 19" id="KW-0723">Serine/threonine-protein kinase</keyword>
<feature type="transmembrane region" description="Helical" evidence="21">
    <location>
        <begin position="525"/>
        <end position="547"/>
    </location>
</feature>
<evidence type="ECO:0000256" key="18">
    <source>
        <dbReference type="ARBA" id="ARBA00048679"/>
    </source>
</evidence>
<dbReference type="AlphaFoldDB" id="A0A9Q0GB33"/>
<evidence type="ECO:0000256" key="9">
    <source>
        <dbReference type="ARBA" id="ARBA00022741"/>
    </source>
</evidence>
<evidence type="ECO:0000256" key="16">
    <source>
        <dbReference type="ARBA" id="ARBA00023180"/>
    </source>
</evidence>
<gene>
    <name evidence="25" type="ORF">Tsubulata_013050</name>
</gene>
<dbReference type="FunFam" id="1.10.510.10:FF:000248">
    <property type="entry name" value="S-receptor-like kinase 5"/>
    <property type="match status" value="1"/>
</dbReference>
<feature type="domain" description="Apple" evidence="24">
    <location>
        <begin position="426"/>
        <end position="509"/>
    </location>
</feature>
<keyword evidence="10 19" id="KW-0418">Kinase</keyword>
<keyword evidence="9 19" id="KW-0547">Nucleotide-binding</keyword>
<evidence type="ECO:0000259" key="23">
    <source>
        <dbReference type="PROSITE" id="PS50927"/>
    </source>
</evidence>
<dbReference type="SMART" id="SM00220">
    <property type="entry name" value="S_TKc"/>
    <property type="match status" value="1"/>
</dbReference>
<evidence type="ECO:0000256" key="14">
    <source>
        <dbReference type="ARBA" id="ARBA00023157"/>
    </source>
</evidence>
<dbReference type="PANTHER" id="PTHR47976:SF115">
    <property type="entry name" value="RECEPTOR-LIKE SERINE_THREONINE-PROTEIN KINASE"/>
    <property type="match status" value="1"/>
</dbReference>
<dbReference type="FunFam" id="3.30.200.20:FF:000178">
    <property type="entry name" value="serine/threonine-protein kinase PBS1-like"/>
    <property type="match status" value="1"/>
</dbReference>
<evidence type="ECO:0000256" key="12">
    <source>
        <dbReference type="ARBA" id="ARBA00022989"/>
    </source>
</evidence>
<dbReference type="CDD" id="cd01098">
    <property type="entry name" value="PAN_AP_plant"/>
    <property type="match status" value="1"/>
</dbReference>
<keyword evidence="16" id="KW-0325">Glycoprotein</keyword>
<dbReference type="InterPro" id="IPR024171">
    <property type="entry name" value="SRK-like_kinase"/>
</dbReference>
<dbReference type="SUPFAM" id="SSF51110">
    <property type="entry name" value="alpha-D-mannose-specific plant lectins"/>
    <property type="match status" value="1"/>
</dbReference>
<dbReference type="CDD" id="cd00028">
    <property type="entry name" value="B_lectin"/>
    <property type="match status" value="1"/>
</dbReference>
<evidence type="ECO:0000259" key="22">
    <source>
        <dbReference type="PROSITE" id="PS50011"/>
    </source>
</evidence>
<feature type="domain" description="Protein kinase" evidence="22">
    <location>
        <begin position="590"/>
        <end position="842"/>
    </location>
</feature>
<evidence type="ECO:0000256" key="21">
    <source>
        <dbReference type="SAM" id="Phobius"/>
    </source>
</evidence>
<evidence type="ECO:0000256" key="2">
    <source>
        <dbReference type="ARBA" id="ARBA00022527"/>
    </source>
</evidence>
<dbReference type="GO" id="GO:0005524">
    <property type="term" value="F:ATP binding"/>
    <property type="evidence" value="ECO:0007669"/>
    <property type="project" value="UniProtKB-UniRule"/>
</dbReference>
<dbReference type="PROSITE" id="PS50927">
    <property type="entry name" value="BULB_LECTIN"/>
    <property type="match status" value="1"/>
</dbReference>